<evidence type="ECO:0000313" key="3">
    <source>
        <dbReference type="EMBL" id="KEQ00786.1"/>
    </source>
</evidence>
<dbReference type="CDD" id="cd09113">
    <property type="entry name" value="PLDc_ymdC_like_2"/>
    <property type="match status" value="1"/>
</dbReference>
<feature type="signal peptide" evidence="1">
    <location>
        <begin position="1"/>
        <end position="23"/>
    </location>
</feature>
<reference evidence="3 4" key="1">
    <citation type="journal article" date="2014" name="PLoS Genet.">
        <title>Hidden diversity in honey bee gut symbionts detected by single-cell genomics.</title>
        <authorList>
            <person name="Engel P."/>
            <person name="Stepanauskas R."/>
            <person name="Moran N."/>
        </authorList>
    </citation>
    <scope>NUCLEOTIDE SEQUENCE [LARGE SCALE GENOMIC DNA]</scope>
    <source>
        <strain evidence="3 4">SCGC AB-598-J21</strain>
    </source>
</reference>
<evidence type="ECO:0000256" key="1">
    <source>
        <dbReference type="SAM" id="SignalP"/>
    </source>
</evidence>
<dbReference type="Proteomes" id="UP000027644">
    <property type="component" value="Unassembled WGS sequence"/>
</dbReference>
<organism evidence="3 4">
    <name type="scientific">Snodgrassella alvi SCGC AB-598-J21</name>
    <dbReference type="NCBI Taxonomy" id="1385367"/>
    <lineage>
        <taxon>Bacteria</taxon>
        <taxon>Pseudomonadati</taxon>
        <taxon>Pseudomonadota</taxon>
        <taxon>Betaproteobacteria</taxon>
        <taxon>Neisseriales</taxon>
        <taxon>Neisseriaceae</taxon>
        <taxon>Snodgrassella</taxon>
    </lineage>
</organism>
<dbReference type="PROSITE" id="PS50035">
    <property type="entry name" value="PLD"/>
    <property type="match status" value="2"/>
</dbReference>
<dbReference type="Pfam" id="PF13091">
    <property type="entry name" value="PLDc_2"/>
    <property type="match status" value="2"/>
</dbReference>
<feature type="domain" description="PLD phosphodiesterase" evidence="2">
    <location>
        <begin position="435"/>
        <end position="462"/>
    </location>
</feature>
<dbReference type="CDD" id="cd09111">
    <property type="entry name" value="PLDc_ymdC_like_1"/>
    <property type="match status" value="1"/>
</dbReference>
<dbReference type="AlphaFoldDB" id="A0A074V6E8"/>
<keyword evidence="1" id="KW-0732">Signal</keyword>
<dbReference type="InterPro" id="IPR025202">
    <property type="entry name" value="PLD-like_dom"/>
</dbReference>
<dbReference type="Gene3D" id="3.30.870.10">
    <property type="entry name" value="Endonuclease Chain A"/>
    <property type="match status" value="2"/>
</dbReference>
<dbReference type="PANTHER" id="PTHR21248">
    <property type="entry name" value="CARDIOLIPIN SYNTHASE"/>
    <property type="match status" value="1"/>
</dbReference>
<dbReference type="EMBL" id="AVQL01000445">
    <property type="protein sequence ID" value="KEQ00786.1"/>
    <property type="molecule type" value="Genomic_DNA"/>
</dbReference>
<evidence type="ECO:0000259" key="2">
    <source>
        <dbReference type="PROSITE" id="PS50035"/>
    </source>
</evidence>
<dbReference type="SMART" id="SM00155">
    <property type="entry name" value="PLDc"/>
    <property type="match status" value="2"/>
</dbReference>
<dbReference type="SUPFAM" id="SSF56024">
    <property type="entry name" value="Phospholipase D/nuclease"/>
    <property type="match status" value="2"/>
</dbReference>
<feature type="domain" description="PLD phosphodiesterase" evidence="2">
    <location>
        <begin position="169"/>
        <end position="196"/>
    </location>
</feature>
<proteinExistence type="predicted"/>
<dbReference type="GO" id="GO:0032049">
    <property type="term" value="P:cardiolipin biosynthetic process"/>
    <property type="evidence" value="ECO:0007669"/>
    <property type="project" value="UniProtKB-ARBA"/>
</dbReference>
<dbReference type="GO" id="GO:0030572">
    <property type="term" value="F:phosphatidyltransferase activity"/>
    <property type="evidence" value="ECO:0007669"/>
    <property type="project" value="UniProtKB-ARBA"/>
</dbReference>
<dbReference type="PANTHER" id="PTHR21248:SF12">
    <property type="entry name" value="CARDIOLIPIN SYNTHASE C"/>
    <property type="match status" value="1"/>
</dbReference>
<comment type="caution">
    <text evidence="3">The sequence shown here is derived from an EMBL/GenBank/DDBJ whole genome shotgun (WGS) entry which is preliminary data.</text>
</comment>
<name>A0A074V6E8_9NEIS</name>
<sequence>MGSKYINRICTWCLKLGLISILAACQSLPSQQGRNIETHITADTPSSLAYANASLVSEHKGLSGLYPLDDGHEAFAARIALVRAAEHSLDVQYYIWRNDTSGQLLFHELVLAAQRGVHVRLLLDDNNTVGLDNILKALNQEPNIEIRLFNPFMHRHWRALSYMTDFARLNRRMHNKSITADNQATILGGRNIGDEYFDMGKGTLFVDLDILAIGPIVNQVSNNFDRYWNSASSYPLNGIVHPRHIKLQASMPIFKHRSFNHLRANSYDNAYNRDNFANRLLDGSLDYQWAHLILVSDNPDKALPKNRRKVDATQSDNNLLIEPDTEQPPVIKYQKASLTLNALAASVVEPQKDLLVITPYFVPTQTGLEYLQKLREEGVKIRILTNSLAATDVAAVHSGYSHYRTPLLKEGVEIYELKNQGFLKGPRDRAFTGNSESSLHAKTFTIDGQQLYIGSLNFDPRSARLNTEMGVVIQSPEMAQFMNQAINEALPYVTYQVKLTPQGKLEWTETNDKNQTKVYHHEPDTTFWQRVWVKMLSLLPLESLL</sequence>
<evidence type="ECO:0000313" key="4">
    <source>
        <dbReference type="Proteomes" id="UP000027644"/>
    </source>
</evidence>
<feature type="chain" id="PRO_5001701538" evidence="1">
    <location>
        <begin position="24"/>
        <end position="545"/>
    </location>
</feature>
<gene>
    <name evidence="3" type="ORF">SASC598J21_014740</name>
</gene>
<protein>
    <submittedName>
        <fullName evidence="3">Phosphatidylserine/phosphatidylglycerophosphate/ cardiolipin synthase or related enzyme</fullName>
    </submittedName>
</protein>
<accession>A0A074V6E8</accession>
<dbReference type="InterPro" id="IPR001736">
    <property type="entry name" value="PLipase_D/transphosphatidylase"/>
</dbReference>